<feature type="domain" description="STAS" evidence="3">
    <location>
        <begin position="17"/>
        <end position="103"/>
    </location>
</feature>
<evidence type="ECO:0000256" key="1">
    <source>
        <dbReference type="ARBA" id="ARBA00009013"/>
    </source>
</evidence>
<keyword evidence="5" id="KW-1185">Reference proteome</keyword>
<reference evidence="4 5" key="1">
    <citation type="submission" date="2020-02" db="EMBL/GenBank/DDBJ databases">
        <title>Acidophilic actinobacteria isolated from forest soil.</title>
        <authorList>
            <person name="Golinska P."/>
        </authorList>
    </citation>
    <scope>NUCLEOTIDE SEQUENCE [LARGE SCALE GENOMIC DNA]</scope>
    <source>
        <strain evidence="4 5">NL8</strain>
    </source>
</reference>
<dbReference type="RefSeq" id="WP_212021561.1">
    <property type="nucleotide sequence ID" value="NZ_JAAFYZ010000344.1"/>
</dbReference>
<dbReference type="PANTHER" id="PTHR33495:SF2">
    <property type="entry name" value="ANTI-SIGMA FACTOR ANTAGONIST TM_1081-RELATED"/>
    <property type="match status" value="1"/>
</dbReference>
<evidence type="ECO:0000313" key="5">
    <source>
        <dbReference type="Proteomes" id="UP000730482"/>
    </source>
</evidence>
<evidence type="ECO:0000256" key="2">
    <source>
        <dbReference type="RuleBase" id="RU003749"/>
    </source>
</evidence>
<evidence type="ECO:0000259" key="3">
    <source>
        <dbReference type="PROSITE" id="PS50801"/>
    </source>
</evidence>
<proteinExistence type="inferred from homology"/>
<dbReference type="InterPro" id="IPR003658">
    <property type="entry name" value="Anti-sigma_ant"/>
</dbReference>
<comment type="caution">
    <text evidence="4">The sequence shown here is derived from an EMBL/GenBank/DDBJ whole genome shotgun (WGS) entry which is preliminary data.</text>
</comment>
<dbReference type="Proteomes" id="UP000730482">
    <property type="component" value="Unassembled WGS sequence"/>
</dbReference>
<dbReference type="PANTHER" id="PTHR33495">
    <property type="entry name" value="ANTI-SIGMA FACTOR ANTAGONIST TM_1081-RELATED-RELATED"/>
    <property type="match status" value="1"/>
</dbReference>
<gene>
    <name evidence="4" type="ORF">KGQ19_46160</name>
</gene>
<dbReference type="Pfam" id="PF13466">
    <property type="entry name" value="STAS_2"/>
    <property type="match status" value="1"/>
</dbReference>
<dbReference type="InterPro" id="IPR058548">
    <property type="entry name" value="MlaB-like_STAS"/>
</dbReference>
<dbReference type="SUPFAM" id="SSF52091">
    <property type="entry name" value="SpoIIaa-like"/>
    <property type="match status" value="1"/>
</dbReference>
<dbReference type="CDD" id="cd07043">
    <property type="entry name" value="STAS_anti-anti-sigma_factors"/>
    <property type="match status" value="1"/>
</dbReference>
<name>A0ABS5L7F4_9ACTN</name>
<dbReference type="PROSITE" id="PS50801">
    <property type="entry name" value="STAS"/>
    <property type="match status" value="1"/>
</dbReference>
<protein>
    <recommendedName>
        <fullName evidence="2">Anti-sigma factor antagonist</fullName>
    </recommendedName>
</protein>
<accession>A0ABS5L7F4</accession>
<comment type="similarity">
    <text evidence="1 2">Belongs to the anti-sigma-factor antagonist family.</text>
</comment>
<dbReference type="EMBL" id="JAAFYZ010000344">
    <property type="protein sequence ID" value="MBS2554263.1"/>
    <property type="molecule type" value="Genomic_DNA"/>
</dbReference>
<dbReference type="InterPro" id="IPR002645">
    <property type="entry name" value="STAS_dom"/>
</dbReference>
<organism evidence="4 5">
    <name type="scientific">Catenulispora pinistramenti</name>
    <dbReference type="NCBI Taxonomy" id="2705254"/>
    <lineage>
        <taxon>Bacteria</taxon>
        <taxon>Bacillati</taxon>
        <taxon>Actinomycetota</taxon>
        <taxon>Actinomycetes</taxon>
        <taxon>Catenulisporales</taxon>
        <taxon>Catenulisporaceae</taxon>
        <taxon>Catenulispora</taxon>
    </lineage>
</organism>
<sequence length="103" mass="10525">MHEFSVTATAPGPAATVVVTGDVDLATADRLHTAVRPLVVPGSEIRVDCAGVQFLDSAGLRVLLALDRATHDVGAALVLTAPSDVVTRTLRLAGVAGVFTVHS</sequence>
<dbReference type="InterPro" id="IPR036513">
    <property type="entry name" value="STAS_dom_sf"/>
</dbReference>
<dbReference type="NCBIfam" id="TIGR00377">
    <property type="entry name" value="ant_ant_sig"/>
    <property type="match status" value="1"/>
</dbReference>
<dbReference type="Gene3D" id="3.30.750.24">
    <property type="entry name" value="STAS domain"/>
    <property type="match status" value="1"/>
</dbReference>
<evidence type="ECO:0000313" key="4">
    <source>
        <dbReference type="EMBL" id="MBS2554263.1"/>
    </source>
</evidence>